<dbReference type="AlphaFoldDB" id="A0A7K1U805"/>
<gene>
    <name evidence="2" type="ORF">GO493_19575</name>
</gene>
<keyword evidence="3" id="KW-1185">Reference proteome</keyword>
<accession>A0A7K1U805</accession>
<dbReference type="EMBL" id="WRXN01000009">
    <property type="protein sequence ID" value="MVT10482.1"/>
    <property type="molecule type" value="Genomic_DNA"/>
</dbReference>
<organism evidence="2 3">
    <name type="scientific">Chitinophaga tropicalis</name>
    <dbReference type="NCBI Taxonomy" id="2683588"/>
    <lineage>
        <taxon>Bacteria</taxon>
        <taxon>Pseudomonadati</taxon>
        <taxon>Bacteroidota</taxon>
        <taxon>Chitinophagia</taxon>
        <taxon>Chitinophagales</taxon>
        <taxon>Chitinophagaceae</taxon>
        <taxon>Chitinophaga</taxon>
    </lineage>
</organism>
<keyword evidence="2" id="KW-0645">Protease</keyword>
<dbReference type="RefSeq" id="WP_157307928.1">
    <property type="nucleotide sequence ID" value="NZ_WRXN01000009.1"/>
</dbReference>
<evidence type="ECO:0000313" key="2">
    <source>
        <dbReference type="EMBL" id="MVT10482.1"/>
    </source>
</evidence>
<comment type="caution">
    <text evidence="2">The sequence shown here is derived from an EMBL/GenBank/DDBJ whole genome shotgun (WGS) entry which is preliminary data.</text>
</comment>
<feature type="signal peptide" evidence="1">
    <location>
        <begin position="1"/>
        <end position="21"/>
    </location>
</feature>
<dbReference type="GO" id="GO:0006508">
    <property type="term" value="P:proteolysis"/>
    <property type="evidence" value="ECO:0007669"/>
    <property type="project" value="UniProtKB-KW"/>
</dbReference>
<dbReference type="PROSITE" id="PS51257">
    <property type="entry name" value="PROKAR_LIPOPROTEIN"/>
    <property type="match status" value="1"/>
</dbReference>
<dbReference type="Proteomes" id="UP000461730">
    <property type="component" value="Unassembled WGS sequence"/>
</dbReference>
<dbReference type="Gene3D" id="2.60.40.2970">
    <property type="match status" value="1"/>
</dbReference>
<sequence>MRNPLMIVAALLSVFTFSACKHTQKTTNSQAGNEGLTAVMSVPQSVKTGAPVTLKFTVSNNSAKDLKFCKWHTPFEGFLNSYFDIKDGSGTDARYKGVMAKRVMPPPAESYITVKAGKSISAEVDLLKAYDLSTPGTYKVIYQGGSMSGIEKVNEVNVTITK</sequence>
<keyword evidence="1" id="KW-0732">Signal</keyword>
<proteinExistence type="predicted"/>
<protein>
    <submittedName>
        <fullName evidence="2">Protease</fullName>
    </submittedName>
</protein>
<evidence type="ECO:0000313" key="3">
    <source>
        <dbReference type="Proteomes" id="UP000461730"/>
    </source>
</evidence>
<reference evidence="2 3" key="1">
    <citation type="submission" date="2019-12" db="EMBL/GenBank/DDBJ databases">
        <title>Chitinophaga sp. strain ysch24 (GDMCC 1.1355), whole genome shotgun sequence.</title>
        <authorList>
            <person name="Zhang X."/>
        </authorList>
    </citation>
    <scope>NUCLEOTIDE SEQUENCE [LARGE SCALE GENOMIC DNA]</scope>
    <source>
        <strain evidence="3">ysch24</strain>
    </source>
</reference>
<keyword evidence="2" id="KW-0378">Hydrolase</keyword>
<dbReference type="GO" id="GO:0008233">
    <property type="term" value="F:peptidase activity"/>
    <property type="evidence" value="ECO:0007669"/>
    <property type="project" value="UniProtKB-KW"/>
</dbReference>
<evidence type="ECO:0000256" key="1">
    <source>
        <dbReference type="SAM" id="SignalP"/>
    </source>
</evidence>
<feature type="chain" id="PRO_5029499244" evidence="1">
    <location>
        <begin position="22"/>
        <end position="162"/>
    </location>
</feature>
<name>A0A7K1U805_9BACT</name>